<reference evidence="1" key="1">
    <citation type="submission" date="2016-03" db="EMBL/GenBank/DDBJ databases">
        <authorList>
            <person name="Ploux O."/>
        </authorList>
    </citation>
    <scope>NUCLEOTIDE SEQUENCE</scope>
    <source>
        <strain evidence="1">UC10</strain>
    </source>
</reference>
<dbReference type="EMBL" id="FLQS01000089">
    <property type="protein sequence ID" value="SBS79705.1"/>
    <property type="molecule type" value="Genomic_DNA"/>
</dbReference>
<name>A0A1Y5PM15_9MYCO</name>
<accession>A0A1Y5PM15</accession>
<gene>
    <name evidence="1" type="ORF">MHPYR_90055</name>
</gene>
<dbReference type="AlphaFoldDB" id="A0A1Y5PM15"/>
<protein>
    <recommendedName>
        <fullName evidence="2">Transposase</fullName>
    </recommendedName>
</protein>
<sequence>MPGHIADRRRQPDMGRIDPAFAAPQGLHAATLIGRSVRFRGRKWLQDTVRQAARRSRRNALWAAIVFRVLTAMFRSGSGPELSPLASSVS</sequence>
<evidence type="ECO:0008006" key="2">
    <source>
        <dbReference type="Google" id="ProtNLM"/>
    </source>
</evidence>
<organism evidence="1">
    <name type="scientific">uncultured Mycobacterium sp</name>
    <dbReference type="NCBI Taxonomy" id="171292"/>
    <lineage>
        <taxon>Bacteria</taxon>
        <taxon>Bacillati</taxon>
        <taxon>Actinomycetota</taxon>
        <taxon>Actinomycetes</taxon>
        <taxon>Mycobacteriales</taxon>
        <taxon>Mycobacteriaceae</taxon>
        <taxon>Mycobacterium</taxon>
        <taxon>environmental samples</taxon>
    </lineage>
</organism>
<proteinExistence type="predicted"/>
<evidence type="ECO:0000313" key="1">
    <source>
        <dbReference type="EMBL" id="SBS79705.1"/>
    </source>
</evidence>